<protein>
    <submittedName>
        <fullName evidence="2">Uncharacterized protein</fullName>
    </submittedName>
</protein>
<name>A0A0F8WV32_9EURO</name>
<dbReference type="EMBL" id="JYKN01002803">
    <property type="protein sequence ID" value="KKK15122.1"/>
    <property type="molecule type" value="Genomic_DNA"/>
</dbReference>
<feature type="compositionally biased region" description="Basic residues" evidence="1">
    <location>
        <begin position="169"/>
        <end position="179"/>
    </location>
</feature>
<proteinExistence type="predicted"/>
<feature type="region of interest" description="Disordered" evidence="1">
    <location>
        <begin position="1"/>
        <end position="206"/>
    </location>
</feature>
<evidence type="ECO:0000313" key="3">
    <source>
        <dbReference type="Proteomes" id="UP000034947"/>
    </source>
</evidence>
<dbReference type="AlphaFoldDB" id="A0A0F8WV32"/>
<gene>
    <name evidence="2" type="ORF">AOCH_005485</name>
</gene>
<evidence type="ECO:0000256" key="1">
    <source>
        <dbReference type="SAM" id="MobiDB-lite"/>
    </source>
</evidence>
<feature type="compositionally biased region" description="Polar residues" evidence="1">
    <location>
        <begin position="29"/>
        <end position="38"/>
    </location>
</feature>
<dbReference type="Proteomes" id="UP000034947">
    <property type="component" value="Unassembled WGS sequence"/>
</dbReference>
<organism evidence="2 3">
    <name type="scientific">Aspergillus ochraceoroseus</name>
    <dbReference type="NCBI Taxonomy" id="138278"/>
    <lineage>
        <taxon>Eukaryota</taxon>
        <taxon>Fungi</taxon>
        <taxon>Dikarya</taxon>
        <taxon>Ascomycota</taxon>
        <taxon>Pezizomycotina</taxon>
        <taxon>Eurotiomycetes</taxon>
        <taxon>Eurotiomycetidae</taxon>
        <taxon>Eurotiales</taxon>
        <taxon>Aspergillaceae</taxon>
        <taxon>Aspergillus</taxon>
        <taxon>Aspergillus subgen. Nidulantes</taxon>
    </lineage>
</organism>
<keyword evidence="3" id="KW-1185">Reference proteome</keyword>
<feature type="compositionally biased region" description="Basic and acidic residues" evidence="1">
    <location>
        <begin position="69"/>
        <end position="81"/>
    </location>
</feature>
<evidence type="ECO:0000313" key="2">
    <source>
        <dbReference type="EMBL" id="KKK15122.1"/>
    </source>
</evidence>
<feature type="compositionally biased region" description="Polar residues" evidence="1">
    <location>
        <begin position="94"/>
        <end position="103"/>
    </location>
</feature>
<dbReference type="OrthoDB" id="4498621at2759"/>
<comment type="caution">
    <text evidence="2">The sequence shown here is derived from an EMBL/GenBank/DDBJ whole genome shotgun (WGS) entry which is preliminary data.</text>
</comment>
<feature type="compositionally biased region" description="Polar residues" evidence="1">
    <location>
        <begin position="49"/>
        <end position="66"/>
    </location>
</feature>
<accession>A0A0F8WV32</accession>
<sequence>MTSESLSAPVVPGILSKPDIGITQPPSQPVSQQENSDIQIPVPTKKIESTSGEPTVDEPNSSQDVNPTEEAKLTEDSKHPDSASAPATIISGAPMSNGNTSQPAVGDKREREAAAPSTAPDKPSTDDPLEPSPKKQRTGEDNSEIAHGSSSSPVPTATEKPSEVSNGEKKKKKKGGRPKKTNDAINRNIPADGIGSRTRSRTKVVS</sequence>
<dbReference type="VEuPathDB" id="FungiDB:P175DRAFT_0182344"/>
<reference evidence="2 3" key="1">
    <citation type="submission" date="2015-02" db="EMBL/GenBank/DDBJ databases">
        <title>Draft Genome Sequences of Two Closely-Related Aflatoxigenic Aspergillus Species Obtained from the Cote d'Ivoire.</title>
        <authorList>
            <person name="Moore G.G."/>
            <person name="Beltz S.B."/>
            <person name="Mack B.M."/>
        </authorList>
    </citation>
    <scope>NUCLEOTIDE SEQUENCE [LARGE SCALE GENOMIC DNA]</scope>
    <source>
        <strain evidence="2 3">SRRC1432</strain>
    </source>
</reference>